<dbReference type="InterPro" id="IPR024077">
    <property type="entry name" value="Neurolysin/TOP_dom2"/>
</dbReference>
<evidence type="ECO:0000256" key="6">
    <source>
        <dbReference type="ARBA" id="ARBA00023049"/>
    </source>
</evidence>
<evidence type="ECO:0000256" key="7">
    <source>
        <dbReference type="RuleBase" id="RU003435"/>
    </source>
</evidence>
<proteinExistence type="inferred from homology"/>
<sequence length="675" mass="75499">MSPNPLLQPFEGPFGLPPFDQISDADLAPALEQAMAQHRTEIDAIIHSDEPANFGNTIEAMERAGAQLTQIWTLFSNLVSADTNAVRQTLQQQWTPVVAAHYDAIRLEPALFARIEAVWSNKSALTGEALRLTDKRYQEFVRGGARLQGQAKQRFAEINAELSRLQVTFGQNLLEENNAFVLWVTSADELAGLPEAMIAQAAAKGAELGREGDWAFGCDRTVLYPFLTYAQYRGHRETLYKGYLNRADNDNERDNKANLRRQAALRLERANLLGYATHAHYILEDRMVGSPEDAKALMSQVWQATLGCAQMELADLQGLANSQGANFGLKGWDWWFYAAQLRQQRFELDEAQLKPYFSLDNVIEGAFYTARRLFGLDFRALDNVPLYHPQARAWEVLDPAGQHLGIFIGDYLTRDSKRGGAWMTVFRQQSGFDGPVRPIVQNVCNFPPAAAGEPVLLGFEHVKTLFHEFGHALHGLLSQCQYPGLAGTSVARDFVEFPSQVLEHWAMQPEVLAHYARHVESGQVIPQVLVDKIQQASQFNQGFQTGEFLAAALLDMAWHTLDLTEEPDVLAFEAKIADEIQLPEAIAYRYRSTAFAHIFSGGYSAGYYSYLYSAVLDCDGFNAFVEAGNIFDPNLANKLKTLLESGDTVAPDRLYQQYRGRAPQIEALLQHRGLQ</sequence>
<comment type="similarity">
    <text evidence="1 7">Belongs to the peptidase M3 family.</text>
</comment>
<dbReference type="SUPFAM" id="SSF55486">
    <property type="entry name" value="Metalloproteases ('zincins'), catalytic domain"/>
    <property type="match status" value="1"/>
</dbReference>
<keyword evidence="5 7" id="KW-0862">Zinc</keyword>
<keyword evidence="3 7" id="KW-0479">Metal-binding</keyword>
<dbReference type="Gene3D" id="1.10.1370.10">
    <property type="entry name" value="Neurolysin, domain 3"/>
    <property type="match status" value="1"/>
</dbReference>
<dbReference type="Gene3D" id="1.10.1370.40">
    <property type="match status" value="1"/>
</dbReference>
<evidence type="ECO:0000313" key="9">
    <source>
        <dbReference type="EMBL" id="GAA4876625.1"/>
    </source>
</evidence>
<keyword evidence="6 7" id="KW-0482">Metalloprotease</keyword>
<dbReference type="PANTHER" id="PTHR43660:SF1">
    <property type="entry name" value="DIPEPTIDYL CARBOXYPEPTIDASE"/>
    <property type="match status" value="1"/>
</dbReference>
<protein>
    <submittedName>
        <fullName evidence="9">M3 family metallopeptidase</fullName>
    </submittedName>
</protein>
<dbReference type="Proteomes" id="UP001499988">
    <property type="component" value="Unassembled WGS sequence"/>
</dbReference>
<keyword evidence="2 7" id="KW-0645">Protease</keyword>
<accession>A0ABP9EJJ4</accession>
<evidence type="ECO:0000256" key="1">
    <source>
        <dbReference type="ARBA" id="ARBA00006040"/>
    </source>
</evidence>
<dbReference type="InterPro" id="IPR001567">
    <property type="entry name" value="Pept_M3A_M3B_dom"/>
</dbReference>
<dbReference type="InterPro" id="IPR045090">
    <property type="entry name" value="Pept_M3A_M3B"/>
</dbReference>
<feature type="domain" description="Peptidase M3A/M3B catalytic" evidence="8">
    <location>
        <begin position="226"/>
        <end position="673"/>
    </location>
</feature>
<dbReference type="Pfam" id="PF01432">
    <property type="entry name" value="Peptidase_M3"/>
    <property type="match status" value="1"/>
</dbReference>
<dbReference type="CDD" id="cd06456">
    <property type="entry name" value="M3A_DCP"/>
    <property type="match status" value="1"/>
</dbReference>
<evidence type="ECO:0000256" key="4">
    <source>
        <dbReference type="ARBA" id="ARBA00022801"/>
    </source>
</evidence>
<name>A0ABP9EJJ4_9GAMM</name>
<dbReference type="PANTHER" id="PTHR43660">
    <property type="entry name" value="DIPEPTIDYL CARBOXYPEPTIDASE"/>
    <property type="match status" value="1"/>
</dbReference>
<comment type="cofactor">
    <cofactor evidence="7">
        <name>Zn(2+)</name>
        <dbReference type="ChEBI" id="CHEBI:29105"/>
    </cofactor>
    <text evidence="7">Binds 1 zinc ion.</text>
</comment>
<evidence type="ECO:0000256" key="2">
    <source>
        <dbReference type="ARBA" id="ARBA00022670"/>
    </source>
</evidence>
<reference evidence="10" key="1">
    <citation type="journal article" date="2019" name="Int. J. Syst. Evol. Microbiol.">
        <title>The Global Catalogue of Microorganisms (GCM) 10K type strain sequencing project: providing services to taxonomists for standard genome sequencing and annotation.</title>
        <authorList>
            <consortium name="The Broad Institute Genomics Platform"/>
            <consortium name="The Broad Institute Genome Sequencing Center for Infectious Disease"/>
            <person name="Wu L."/>
            <person name="Ma J."/>
        </authorList>
    </citation>
    <scope>NUCLEOTIDE SEQUENCE [LARGE SCALE GENOMIC DNA]</scope>
    <source>
        <strain evidence="10">JCM 18401</strain>
    </source>
</reference>
<evidence type="ECO:0000259" key="8">
    <source>
        <dbReference type="Pfam" id="PF01432"/>
    </source>
</evidence>
<dbReference type="RefSeq" id="WP_345333538.1">
    <property type="nucleotide sequence ID" value="NZ_BAABJZ010000008.1"/>
</dbReference>
<gene>
    <name evidence="9" type="ORF">GCM10023333_07390</name>
</gene>
<dbReference type="InterPro" id="IPR034005">
    <property type="entry name" value="M3A_DCP"/>
</dbReference>
<dbReference type="Gene3D" id="3.40.390.10">
    <property type="entry name" value="Collagenase (Catalytic Domain)"/>
    <property type="match status" value="1"/>
</dbReference>
<comment type="caution">
    <text evidence="9">The sequence shown here is derived from an EMBL/GenBank/DDBJ whole genome shotgun (WGS) entry which is preliminary data.</text>
</comment>
<keyword evidence="10" id="KW-1185">Reference proteome</keyword>
<evidence type="ECO:0000313" key="10">
    <source>
        <dbReference type="Proteomes" id="UP001499988"/>
    </source>
</evidence>
<evidence type="ECO:0000256" key="3">
    <source>
        <dbReference type="ARBA" id="ARBA00022723"/>
    </source>
</evidence>
<evidence type="ECO:0000256" key="5">
    <source>
        <dbReference type="ARBA" id="ARBA00022833"/>
    </source>
</evidence>
<dbReference type="InterPro" id="IPR024079">
    <property type="entry name" value="MetalloPept_cat_dom_sf"/>
</dbReference>
<keyword evidence="4 7" id="KW-0378">Hydrolase</keyword>
<organism evidence="9 10">
    <name type="scientific">Ferrimonas pelagia</name>
    <dbReference type="NCBI Taxonomy" id="1177826"/>
    <lineage>
        <taxon>Bacteria</taxon>
        <taxon>Pseudomonadati</taxon>
        <taxon>Pseudomonadota</taxon>
        <taxon>Gammaproteobacteria</taxon>
        <taxon>Alteromonadales</taxon>
        <taxon>Ferrimonadaceae</taxon>
        <taxon>Ferrimonas</taxon>
    </lineage>
</organism>
<dbReference type="EMBL" id="BAABJZ010000008">
    <property type="protein sequence ID" value="GAA4876625.1"/>
    <property type="molecule type" value="Genomic_DNA"/>
</dbReference>